<keyword evidence="1" id="KW-0732">Signal</keyword>
<dbReference type="PANTHER" id="PTHR47064:SF2">
    <property type="entry name" value="SMP-30_GLUCONOLACTONASE_LRE-LIKE REGION DOMAIN-CONTAINING PROTEIN-RELATED"/>
    <property type="match status" value="1"/>
</dbReference>
<evidence type="ECO:0000256" key="1">
    <source>
        <dbReference type="SAM" id="SignalP"/>
    </source>
</evidence>
<dbReference type="AlphaFoldDB" id="A0A8H4R9Z9"/>
<feature type="chain" id="PRO_5034819537" description="SMP-30/Gluconolactonase/LRE-like region domain-containing protein" evidence="1">
    <location>
        <begin position="21"/>
        <end position="429"/>
    </location>
</feature>
<dbReference type="PANTHER" id="PTHR47064">
    <property type="entry name" value="PUTATIVE (AFU_ORTHOLOGUE AFUA_1G08990)-RELATED"/>
    <property type="match status" value="1"/>
</dbReference>
<comment type="caution">
    <text evidence="3">The sequence shown here is derived from an EMBL/GenBank/DDBJ whole genome shotgun (WGS) entry which is preliminary data.</text>
</comment>
<evidence type="ECO:0000313" key="3">
    <source>
        <dbReference type="EMBL" id="KAF4624955.1"/>
    </source>
</evidence>
<sequence>MTSFILTSFLALTGFTQLSSSTLTYPRQNNGSGSVATKCGPNTANIICIDRYGSVLPPSFSRDSDPSVGYTGTVVPDDPSWSLVAAADFVVFDQERGLELLGGAPKITKVFDVLNVIHEGPVYVPSENKLYVQQDGPPGNVSQLVIDLNVDPPTMSTFQTSPPTYQPNGGVYHDGKIYWTVMGNNVSLPGGVKQRPGIAVMDPATRKVETLLNNYYGFMFSGPNDLAIDTNGDIWFTDSDYAFGLFLDDVPKQTQLATYRFRPSTGQVTVVEDTLDHPNGIAFSPDGKTLYITDSGLESVGTNATEGQGNFYNYPIAINFISTDKRNIYAYDVVGGDNPYLINKRVIWQALEGAPDGLKVAENGYLVVAAGLAPGCDILDANGTPLARIQTKHAVENIAWTGENLTTLWLVGISGMTKVDFALKGPALD</sequence>
<keyword evidence="4" id="KW-1185">Reference proteome</keyword>
<dbReference type="Gene3D" id="2.120.10.30">
    <property type="entry name" value="TolB, C-terminal domain"/>
    <property type="match status" value="1"/>
</dbReference>
<dbReference type="InterPro" id="IPR011042">
    <property type="entry name" value="6-blade_b-propeller_TolB-like"/>
</dbReference>
<dbReference type="InterPro" id="IPR052988">
    <property type="entry name" value="Oryzine_lactonohydrolase"/>
</dbReference>
<protein>
    <recommendedName>
        <fullName evidence="2">SMP-30/Gluconolactonase/LRE-like region domain-containing protein</fullName>
    </recommendedName>
</protein>
<dbReference type="InterPro" id="IPR013658">
    <property type="entry name" value="SGL"/>
</dbReference>
<feature type="signal peptide" evidence="1">
    <location>
        <begin position="1"/>
        <end position="20"/>
    </location>
</feature>
<evidence type="ECO:0000259" key="2">
    <source>
        <dbReference type="Pfam" id="PF08450"/>
    </source>
</evidence>
<evidence type="ECO:0000313" key="4">
    <source>
        <dbReference type="Proteomes" id="UP000566819"/>
    </source>
</evidence>
<dbReference type="InterPro" id="IPR000033">
    <property type="entry name" value="LDLR_classB_rpt"/>
</dbReference>
<dbReference type="SUPFAM" id="SSF63829">
    <property type="entry name" value="Calcium-dependent phosphotriesterase"/>
    <property type="match status" value="1"/>
</dbReference>
<reference evidence="3 4" key="1">
    <citation type="submission" date="2020-03" db="EMBL/GenBank/DDBJ databases">
        <title>Draft Genome Sequence of Cudoniella acicularis.</title>
        <authorList>
            <person name="Buettner E."/>
            <person name="Kellner H."/>
        </authorList>
    </citation>
    <scope>NUCLEOTIDE SEQUENCE [LARGE SCALE GENOMIC DNA]</scope>
    <source>
        <strain evidence="3 4">DSM 108380</strain>
    </source>
</reference>
<dbReference type="SMART" id="SM00135">
    <property type="entry name" value="LY"/>
    <property type="match status" value="1"/>
</dbReference>
<dbReference type="Proteomes" id="UP000566819">
    <property type="component" value="Unassembled WGS sequence"/>
</dbReference>
<gene>
    <name evidence="3" type="ORF">G7Y89_g13217</name>
</gene>
<dbReference type="OrthoDB" id="423498at2759"/>
<dbReference type="EMBL" id="JAAMPI010001507">
    <property type="protein sequence ID" value="KAF4624955.1"/>
    <property type="molecule type" value="Genomic_DNA"/>
</dbReference>
<name>A0A8H4R9Z9_9HELO</name>
<feature type="domain" description="SMP-30/Gluconolactonase/LRE-like region" evidence="2">
    <location>
        <begin position="195"/>
        <end position="296"/>
    </location>
</feature>
<organism evidence="3 4">
    <name type="scientific">Cudoniella acicularis</name>
    <dbReference type="NCBI Taxonomy" id="354080"/>
    <lineage>
        <taxon>Eukaryota</taxon>
        <taxon>Fungi</taxon>
        <taxon>Dikarya</taxon>
        <taxon>Ascomycota</taxon>
        <taxon>Pezizomycotina</taxon>
        <taxon>Leotiomycetes</taxon>
        <taxon>Helotiales</taxon>
        <taxon>Tricladiaceae</taxon>
        <taxon>Cudoniella</taxon>
    </lineage>
</organism>
<dbReference type="Pfam" id="PF08450">
    <property type="entry name" value="SGL"/>
    <property type="match status" value="2"/>
</dbReference>
<feature type="domain" description="SMP-30/Gluconolactonase/LRE-like region" evidence="2">
    <location>
        <begin position="320"/>
        <end position="410"/>
    </location>
</feature>
<accession>A0A8H4R9Z9</accession>
<proteinExistence type="predicted"/>